<organism evidence="1 2">
    <name type="scientific">Schizopora paradoxa</name>
    <dbReference type="NCBI Taxonomy" id="27342"/>
    <lineage>
        <taxon>Eukaryota</taxon>
        <taxon>Fungi</taxon>
        <taxon>Dikarya</taxon>
        <taxon>Basidiomycota</taxon>
        <taxon>Agaricomycotina</taxon>
        <taxon>Agaricomycetes</taxon>
        <taxon>Hymenochaetales</taxon>
        <taxon>Schizoporaceae</taxon>
        <taxon>Schizopora</taxon>
    </lineage>
</organism>
<dbReference type="InParanoid" id="A0A0H2RZX5"/>
<proteinExistence type="predicted"/>
<reference evidence="1 2" key="1">
    <citation type="submission" date="2015-04" db="EMBL/GenBank/DDBJ databases">
        <title>Complete genome sequence of Schizopora paradoxa KUC8140, a cosmopolitan wood degrader in East Asia.</title>
        <authorList>
            <consortium name="DOE Joint Genome Institute"/>
            <person name="Min B."/>
            <person name="Park H."/>
            <person name="Jang Y."/>
            <person name="Kim J.-J."/>
            <person name="Kim K.H."/>
            <person name="Pangilinan J."/>
            <person name="Lipzen A."/>
            <person name="Riley R."/>
            <person name="Grigoriev I.V."/>
            <person name="Spatafora J.W."/>
            <person name="Choi I.-G."/>
        </authorList>
    </citation>
    <scope>NUCLEOTIDE SEQUENCE [LARGE SCALE GENOMIC DNA]</scope>
    <source>
        <strain evidence="1 2">KUC8140</strain>
    </source>
</reference>
<accession>A0A0H2RZX5</accession>
<dbReference type="AlphaFoldDB" id="A0A0H2RZX5"/>
<name>A0A0H2RZX5_9AGAM</name>
<keyword evidence="2" id="KW-1185">Reference proteome</keyword>
<sequence>MINTEATFPDHIRYYILSQCSVRLDKMFNYGAPSEEEERLLSRHERRWPDEIRPANKTAIRFVTIDNKQADWLMKNEDALEEKVFYLPAEKQEDAPMFRIVGVCKIGSDYSWKILWDGAGYADSVDGTELKALLMSSTYAVYN</sequence>
<dbReference type="Proteomes" id="UP000053477">
    <property type="component" value="Unassembled WGS sequence"/>
</dbReference>
<protein>
    <submittedName>
        <fullName evidence="1">Uncharacterized protein</fullName>
    </submittedName>
</protein>
<gene>
    <name evidence="1" type="ORF">SCHPADRAFT_172055</name>
</gene>
<evidence type="ECO:0000313" key="2">
    <source>
        <dbReference type="Proteomes" id="UP000053477"/>
    </source>
</evidence>
<dbReference type="EMBL" id="KQ085906">
    <property type="protein sequence ID" value="KLO17299.1"/>
    <property type="molecule type" value="Genomic_DNA"/>
</dbReference>
<evidence type="ECO:0000313" key="1">
    <source>
        <dbReference type="EMBL" id="KLO17299.1"/>
    </source>
</evidence>